<dbReference type="Pfam" id="PF04991">
    <property type="entry name" value="LicD"/>
    <property type="match status" value="1"/>
</dbReference>
<protein>
    <submittedName>
        <fullName evidence="3">LicD family protein</fullName>
    </submittedName>
    <submittedName>
        <fullName evidence="2">Lipopolysaccharide cholinephosphotransferase</fullName>
        <ecNumber evidence="2">2.7.8.-</ecNumber>
    </submittedName>
</protein>
<dbReference type="EMBL" id="CP043839">
    <property type="protein sequence ID" value="WOF12057.1"/>
    <property type="molecule type" value="Genomic_DNA"/>
</dbReference>
<dbReference type="Proteomes" id="UP001302374">
    <property type="component" value="Chromosome"/>
</dbReference>
<dbReference type="InterPro" id="IPR007074">
    <property type="entry name" value="LicD/FKTN/FKRP_NTP_transf"/>
</dbReference>
<reference evidence="3 5" key="1">
    <citation type="submission" date="2019-09" db="EMBL/GenBank/DDBJ databases">
        <title>Butyricimonas paravirosa DSM 105722 (=214-4 = JCM 18677 = CCUG 65563).</title>
        <authorList>
            <person name="Le Roy T."/>
            <person name="Cani P.D."/>
        </authorList>
    </citation>
    <scope>NUCLEOTIDE SEQUENCE [LARGE SCALE GENOMIC DNA]</scope>
    <source>
        <strain evidence="3 5">DSM 105722</strain>
    </source>
</reference>
<reference evidence="2 4" key="2">
    <citation type="submission" date="2020-03" db="EMBL/GenBank/DDBJ databases">
        <title>Genomic Encyclopedia of Type Strains, Phase IV (KMG-IV): sequencing the most valuable type-strain genomes for metagenomic binning, comparative biology and taxonomic classification.</title>
        <authorList>
            <person name="Goeker M."/>
        </authorList>
    </citation>
    <scope>NUCLEOTIDE SEQUENCE [LARGE SCALE GENOMIC DNA]</scope>
    <source>
        <strain evidence="2 4">DSM 105722</strain>
    </source>
</reference>
<evidence type="ECO:0000313" key="4">
    <source>
        <dbReference type="Proteomes" id="UP000576368"/>
    </source>
</evidence>
<proteinExistence type="predicted"/>
<evidence type="ECO:0000259" key="1">
    <source>
        <dbReference type="Pfam" id="PF04991"/>
    </source>
</evidence>
<dbReference type="AlphaFoldDB" id="A0A7X6BL22"/>
<feature type="domain" description="LicD/FKTN/FKRP nucleotidyltransferase" evidence="1">
    <location>
        <begin position="32"/>
        <end position="249"/>
    </location>
</feature>
<dbReference type="GeneID" id="86891060"/>
<dbReference type="Proteomes" id="UP000576368">
    <property type="component" value="Unassembled WGS sequence"/>
</dbReference>
<sequence>MKNLMSSHEDTWGFLRLQNCILNIAQYIDEFCSRYGISYYLMGGSALGAVRHKGFIPWDDDLDIFMRPNDYKRFRELFSKEGDHEMYYLQEWGNRVGLASFAKLRLNYSTYIEPDLEKYDIHKGVYVDIFILHTCPDNVISRYNQYFWAKYLVFKSLATRGYKRRGRAVCIMLKILNLFPKRFLVDFALQQIYKYEKQPSQYLCHFLGRAWMKNALYCRAYFEKMRRVNFEQIQLCVPGEVEAYLRDRWGNFMQSPSLEEIKYYQHSSEWSDMYPFKGYRKNGKYADEKYLIT</sequence>
<keyword evidence="5" id="KW-1185">Reference proteome</keyword>
<gene>
    <name evidence="3" type="ORF">F1644_07155</name>
    <name evidence="2" type="ORF">GGR15_004296</name>
</gene>
<dbReference type="EMBL" id="JAATLI010000020">
    <property type="protein sequence ID" value="NJC20640.1"/>
    <property type="molecule type" value="Genomic_DNA"/>
</dbReference>
<evidence type="ECO:0000313" key="3">
    <source>
        <dbReference type="EMBL" id="WOF12057.1"/>
    </source>
</evidence>
<name>A0A7X6BL22_9BACT</name>
<dbReference type="EC" id="2.7.8.-" evidence="2"/>
<dbReference type="RefSeq" id="WP_118305561.1">
    <property type="nucleotide sequence ID" value="NZ_BMPA01000019.1"/>
</dbReference>
<accession>A0A7X6BL22</accession>
<dbReference type="GO" id="GO:0009100">
    <property type="term" value="P:glycoprotein metabolic process"/>
    <property type="evidence" value="ECO:0007669"/>
    <property type="project" value="UniProtKB-ARBA"/>
</dbReference>
<evidence type="ECO:0000313" key="2">
    <source>
        <dbReference type="EMBL" id="NJC20640.1"/>
    </source>
</evidence>
<evidence type="ECO:0000313" key="5">
    <source>
        <dbReference type="Proteomes" id="UP001302374"/>
    </source>
</evidence>
<keyword evidence="2" id="KW-0808">Transferase</keyword>
<dbReference type="PANTHER" id="PTHR43404">
    <property type="entry name" value="LIPOPOLYSACCHARIDE CHOLINEPHOSPHOTRANSFERASE LICD"/>
    <property type="match status" value="1"/>
</dbReference>
<dbReference type="PANTHER" id="PTHR43404:SF2">
    <property type="entry name" value="LIPOPOLYSACCHARIDE CHOLINEPHOSPHOTRANSFERASE LICD"/>
    <property type="match status" value="1"/>
</dbReference>
<dbReference type="InterPro" id="IPR052942">
    <property type="entry name" value="LPS_cholinephosphotransferase"/>
</dbReference>
<dbReference type="GO" id="GO:0016740">
    <property type="term" value="F:transferase activity"/>
    <property type="evidence" value="ECO:0007669"/>
    <property type="project" value="UniProtKB-KW"/>
</dbReference>
<organism evidence="2 4">
    <name type="scientific">Butyricimonas paravirosa</name>
    <dbReference type="NCBI Taxonomy" id="1472417"/>
    <lineage>
        <taxon>Bacteria</taxon>
        <taxon>Pseudomonadati</taxon>
        <taxon>Bacteroidota</taxon>
        <taxon>Bacteroidia</taxon>
        <taxon>Bacteroidales</taxon>
        <taxon>Odoribacteraceae</taxon>
        <taxon>Butyricimonas</taxon>
    </lineage>
</organism>